<accession>A0A9P7B7E6</accession>
<dbReference type="GO" id="GO:0005634">
    <property type="term" value="C:nucleus"/>
    <property type="evidence" value="ECO:0007669"/>
    <property type="project" value="TreeGrafter"/>
</dbReference>
<comment type="caution">
    <text evidence="3">The sequence shown here is derived from an EMBL/GenBank/DDBJ whole genome shotgun (WGS) entry which is preliminary data.</text>
</comment>
<dbReference type="GO" id="GO:0016787">
    <property type="term" value="F:hydrolase activity"/>
    <property type="evidence" value="ECO:0007669"/>
    <property type="project" value="UniProtKB-KW"/>
</dbReference>
<proteinExistence type="predicted"/>
<dbReference type="PANTHER" id="PTHR48070">
    <property type="entry name" value="ESTERASE OVCA2"/>
    <property type="match status" value="1"/>
</dbReference>
<dbReference type="InterPro" id="IPR005645">
    <property type="entry name" value="FSH-like_dom"/>
</dbReference>
<dbReference type="EMBL" id="PUHQ01000027">
    <property type="protein sequence ID" value="KAG0662407.1"/>
    <property type="molecule type" value="Genomic_DNA"/>
</dbReference>
<reference evidence="3 4" key="1">
    <citation type="submission" date="2020-11" db="EMBL/GenBank/DDBJ databases">
        <title>Kefir isolates.</title>
        <authorList>
            <person name="Marcisauskas S."/>
            <person name="Kim Y."/>
            <person name="Blasche S."/>
        </authorList>
    </citation>
    <scope>NUCLEOTIDE SEQUENCE [LARGE SCALE GENOMIC DNA]</scope>
    <source>
        <strain evidence="3 4">KR</strain>
    </source>
</reference>
<evidence type="ECO:0000259" key="2">
    <source>
        <dbReference type="Pfam" id="PF03959"/>
    </source>
</evidence>
<feature type="domain" description="Serine hydrolase" evidence="2">
    <location>
        <begin position="1"/>
        <end position="220"/>
    </location>
</feature>
<dbReference type="InterPro" id="IPR050593">
    <property type="entry name" value="LovG"/>
</dbReference>
<evidence type="ECO:0000313" key="3">
    <source>
        <dbReference type="EMBL" id="KAG0662407.1"/>
    </source>
</evidence>
<keyword evidence="1" id="KW-0378">Hydrolase</keyword>
<name>A0A9P7B7E6_RHOMI</name>
<protein>
    <recommendedName>
        <fullName evidence="2">Serine hydrolase domain-containing protein</fullName>
    </recommendedName>
</protein>
<evidence type="ECO:0000313" key="4">
    <source>
        <dbReference type="Proteomes" id="UP000777482"/>
    </source>
</evidence>
<dbReference type="Gene3D" id="3.40.50.1820">
    <property type="entry name" value="alpha/beta hydrolase"/>
    <property type="match status" value="1"/>
</dbReference>
<gene>
    <name evidence="3" type="ORF">C6P46_003353</name>
</gene>
<dbReference type="GO" id="GO:0005737">
    <property type="term" value="C:cytoplasm"/>
    <property type="evidence" value="ECO:0007669"/>
    <property type="project" value="TreeGrafter"/>
</dbReference>
<dbReference type="SUPFAM" id="SSF53474">
    <property type="entry name" value="alpha/beta-Hydrolases"/>
    <property type="match status" value="1"/>
</dbReference>
<dbReference type="InterPro" id="IPR029058">
    <property type="entry name" value="AB_hydrolase_fold"/>
</dbReference>
<dbReference type="Pfam" id="PF03959">
    <property type="entry name" value="FSH1"/>
    <property type="match status" value="1"/>
</dbReference>
<dbReference type="OrthoDB" id="2094269at2759"/>
<keyword evidence="4" id="KW-1185">Reference proteome</keyword>
<evidence type="ECO:0000256" key="1">
    <source>
        <dbReference type="ARBA" id="ARBA00022801"/>
    </source>
</evidence>
<organism evidence="3 4">
    <name type="scientific">Rhodotorula mucilaginosa</name>
    <name type="common">Yeast</name>
    <name type="synonym">Rhodotorula rubra</name>
    <dbReference type="NCBI Taxonomy" id="5537"/>
    <lineage>
        <taxon>Eukaryota</taxon>
        <taxon>Fungi</taxon>
        <taxon>Dikarya</taxon>
        <taxon>Basidiomycota</taxon>
        <taxon>Pucciniomycotina</taxon>
        <taxon>Microbotryomycetes</taxon>
        <taxon>Sporidiobolales</taxon>
        <taxon>Sporidiobolaceae</taxon>
        <taxon>Rhodotorula</taxon>
    </lineage>
</organism>
<dbReference type="PANTHER" id="PTHR48070:SF6">
    <property type="entry name" value="ESTERASE OVCA2"/>
    <property type="match status" value="1"/>
</dbReference>
<dbReference type="AlphaFoldDB" id="A0A9P7B7E6"/>
<sequence length="279" mass="31164">MSTPIRLLALPGHGQSAAVLDGKLAKHREIWGDRVEVVAMDQPYSLLMPSICRGEAGVCLDASDKMLQPAFTWWDWSSHWKFQPGEFEGAALHLRRFMERHGPFDAVLGFSQGAAMAVLLLALLEYPELHPIWTAGPSPAGVEWPPAPMKCAILCSAFGPLDPKFQRWFQEQRPLVPTLHLIGKNDIVADPQHSLDTAARFVNPNIVWHDGGHHIPRKPYYANLMLDFLVDSCDRHEWSEDELQDGWITPTESIASSMGEGNPHYPVSPLRLAPFHASL</sequence>
<dbReference type="Proteomes" id="UP000777482">
    <property type="component" value="Unassembled WGS sequence"/>
</dbReference>